<name>A0A1V4CZ38_9ACTN</name>
<dbReference type="InterPro" id="IPR036388">
    <property type="entry name" value="WH-like_DNA-bd_sf"/>
</dbReference>
<comment type="similarity">
    <text evidence="1">Belongs to the ROK (NagC/XylR) family.</text>
</comment>
<dbReference type="Gene3D" id="3.30.420.40">
    <property type="match status" value="2"/>
</dbReference>
<dbReference type="Pfam" id="PF00480">
    <property type="entry name" value="ROK"/>
    <property type="match status" value="1"/>
</dbReference>
<proteinExistence type="inferred from homology"/>
<dbReference type="Gene3D" id="1.10.10.10">
    <property type="entry name" value="Winged helix-like DNA-binding domain superfamily/Winged helix DNA-binding domain"/>
    <property type="match status" value="1"/>
</dbReference>
<keyword evidence="3" id="KW-1185">Reference proteome</keyword>
<dbReference type="OrthoDB" id="37575at2"/>
<sequence length="424" mass="43881">MPGDIATSASARRANAARVLRELCERPAEDAEMSSNELMNATGMSRPTVLAAAEHLVHLGWAHESSDRLAGRPAGRGRPSRYFSFTAGAGHVLGIDIGAHSVRVHVCDLRGTLIGERQQHFGDPGIAAEQRLDQVRGLAVAAVTEAGLRPADVLAVCIGTSGTVDTQGVVRLRTGIPGFLDINLRASLAPDFTTHVYVENDCNLALIAERWRGRATTAQDVACLLAGERLGVGLCTSGTLVRGHDNAARDLGFLSLMGGYTDADAIAARARDHGALLVAELAAHGTGPAAGAPGAQLYALAEGDPDRVSAAVVFEAARLGDPGVTAVLAQALEAAARAITTLSMLLAPELVVLTGAVAAAGDVLLPPLRRRLAELAPRTPRVEASPLGEHAVVTGAVRLALDAAHTHYLAPLRPSPTARRGATA</sequence>
<accession>A0A1V4CZ38</accession>
<protein>
    <recommendedName>
        <fullName evidence="4">Sugar kinase</fullName>
    </recommendedName>
</protein>
<dbReference type="PANTHER" id="PTHR18964:SF149">
    <property type="entry name" value="BIFUNCTIONAL UDP-N-ACETYLGLUCOSAMINE 2-EPIMERASE_N-ACETYLMANNOSAMINE KINASE"/>
    <property type="match status" value="1"/>
</dbReference>
<organism evidence="2 3">
    <name type="scientific">Streptomyces antioxidans</name>
    <dbReference type="NCBI Taxonomy" id="1507734"/>
    <lineage>
        <taxon>Bacteria</taxon>
        <taxon>Bacillati</taxon>
        <taxon>Actinomycetota</taxon>
        <taxon>Actinomycetes</taxon>
        <taxon>Kitasatosporales</taxon>
        <taxon>Streptomycetaceae</taxon>
        <taxon>Streptomyces</taxon>
    </lineage>
</organism>
<dbReference type="InterPro" id="IPR000600">
    <property type="entry name" value="ROK"/>
</dbReference>
<evidence type="ECO:0008006" key="4">
    <source>
        <dbReference type="Google" id="ProtNLM"/>
    </source>
</evidence>
<dbReference type="SUPFAM" id="SSF53067">
    <property type="entry name" value="Actin-like ATPase domain"/>
    <property type="match status" value="1"/>
</dbReference>
<dbReference type="Proteomes" id="UP000033615">
    <property type="component" value="Unassembled WGS sequence"/>
</dbReference>
<evidence type="ECO:0000256" key="1">
    <source>
        <dbReference type="ARBA" id="ARBA00006479"/>
    </source>
</evidence>
<reference evidence="2" key="1">
    <citation type="submission" date="2016-12" db="EMBL/GenBank/DDBJ databases">
        <title>Genome sequence of Streptomyces antioxidans MUSC 164.</title>
        <authorList>
            <person name="Lee L.-H."/>
            <person name="Ser H.-L."/>
        </authorList>
    </citation>
    <scope>NUCLEOTIDE SEQUENCE [LARGE SCALE GENOMIC DNA]</scope>
    <source>
        <strain evidence="2">MUSC 164</strain>
    </source>
</reference>
<gene>
    <name evidence="2" type="ORF">VT50_0228070</name>
</gene>
<dbReference type="RefSeq" id="WP_046086950.1">
    <property type="nucleotide sequence ID" value="NZ_LAKD02000086.1"/>
</dbReference>
<comment type="caution">
    <text evidence="2">The sequence shown here is derived from an EMBL/GenBank/DDBJ whole genome shotgun (WGS) entry which is preliminary data.</text>
</comment>
<dbReference type="PANTHER" id="PTHR18964">
    <property type="entry name" value="ROK (REPRESSOR, ORF, KINASE) FAMILY"/>
    <property type="match status" value="1"/>
</dbReference>
<dbReference type="AlphaFoldDB" id="A0A1V4CZ38"/>
<dbReference type="InterPro" id="IPR043129">
    <property type="entry name" value="ATPase_NBD"/>
</dbReference>
<evidence type="ECO:0000313" key="2">
    <source>
        <dbReference type="EMBL" id="OPF73809.1"/>
    </source>
</evidence>
<evidence type="ECO:0000313" key="3">
    <source>
        <dbReference type="Proteomes" id="UP000033615"/>
    </source>
</evidence>
<dbReference type="EMBL" id="LAKD02000086">
    <property type="protein sequence ID" value="OPF73809.1"/>
    <property type="molecule type" value="Genomic_DNA"/>
</dbReference>